<evidence type="ECO:0000313" key="3">
    <source>
        <dbReference type="Proteomes" id="UP000184304"/>
    </source>
</evidence>
<feature type="region of interest" description="Disordered" evidence="1">
    <location>
        <begin position="35"/>
        <end position="81"/>
    </location>
</feature>
<protein>
    <submittedName>
        <fullName evidence="2">Uncharacterized protein</fullName>
    </submittedName>
</protein>
<evidence type="ECO:0000256" key="1">
    <source>
        <dbReference type="SAM" id="MobiDB-lite"/>
    </source>
</evidence>
<dbReference type="Proteomes" id="UP000184304">
    <property type="component" value="Unassembled WGS sequence"/>
</dbReference>
<reference evidence="3" key="1">
    <citation type="journal article" date="2017" name="Genome Biol.">
        <title>Comparative genomics reveals high biological diversity and specific adaptations in the industrially and medically important fungal genus Aspergillus.</title>
        <authorList>
            <person name="de Vries R.P."/>
            <person name="Riley R."/>
            <person name="Wiebenga A."/>
            <person name="Aguilar-Osorio G."/>
            <person name="Amillis S."/>
            <person name="Uchima C.A."/>
            <person name="Anderluh G."/>
            <person name="Asadollahi M."/>
            <person name="Askin M."/>
            <person name="Barry K."/>
            <person name="Battaglia E."/>
            <person name="Bayram O."/>
            <person name="Benocci T."/>
            <person name="Braus-Stromeyer S.A."/>
            <person name="Caldana C."/>
            <person name="Canovas D."/>
            <person name="Cerqueira G.C."/>
            <person name="Chen F."/>
            <person name="Chen W."/>
            <person name="Choi C."/>
            <person name="Clum A."/>
            <person name="Dos Santos R.A."/>
            <person name="Damasio A.R."/>
            <person name="Diallinas G."/>
            <person name="Emri T."/>
            <person name="Fekete E."/>
            <person name="Flipphi M."/>
            <person name="Freyberg S."/>
            <person name="Gallo A."/>
            <person name="Gournas C."/>
            <person name="Habgood R."/>
            <person name="Hainaut M."/>
            <person name="Harispe M.L."/>
            <person name="Henrissat B."/>
            <person name="Hilden K.S."/>
            <person name="Hope R."/>
            <person name="Hossain A."/>
            <person name="Karabika E."/>
            <person name="Karaffa L."/>
            <person name="Karanyi Z."/>
            <person name="Krasevec N."/>
            <person name="Kuo A."/>
            <person name="Kusch H."/>
            <person name="LaButti K."/>
            <person name="Lagendijk E.L."/>
            <person name="Lapidus A."/>
            <person name="Levasseur A."/>
            <person name="Lindquist E."/>
            <person name="Lipzen A."/>
            <person name="Logrieco A.F."/>
            <person name="MacCabe A."/>
            <person name="Maekelae M.R."/>
            <person name="Malavazi I."/>
            <person name="Melin P."/>
            <person name="Meyer V."/>
            <person name="Mielnichuk N."/>
            <person name="Miskei M."/>
            <person name="Molnar A.P."/>
            <person name="Mule G."/>
            <person name="Ngan C.Y."/>
            <person name="Orejas M."/>
            <person name="Orosz E."/>
            <person name="Ouedraogo J.P."/>
            <person name="Overkamp K.M."/>
            <person name="Park H.-S."/>
            <person name="Perrone G."/>
            <person name="Piumi F."/>
            <person name="Punt P.J."/>
            <person name="Ram A.F."/>
            <person name="Ramon A."/>
            <person name="Rauscher S."/>
            <person name="Record E."/>
            <person name="Riano-Pachon D.M."/>
            <person name="Robert V."/>
            <person name="Roehrig J."/>
            <person name="Ruller R."/>
            <person name="Salamov A."/>
            <person name="Salih N.S."/>
            <person name="Samson R.A."/>
            <person name="Sandor E."/>
            <person name="Sanguinetti M."/>
            <person name="Schuetze T."/>
            <person name="Sepcic K."/>
            <person name="Shelest E."/>
            <person name="Sherlock G."/>
            <person name="Sophianopoulou V."/>
            <person name="Squina F.M."/>
            <person name="Sun H."/>
            <person name="Susca A."/>
            <person name="Todd R.B."/>
            <person name="Tsang A."/>
            <person name="Unkles S.E."/>
            <person name="van de Wiele N."/>
            <person name="van Rossen-Uffink D."/>
            <person name="Oliveira J.V."/>
            <person name="Vesth T.C."/>
            <person name="Visser J."/>
            <person name="Yu J.-H."/>
            <person name="Zhou M."/>
            <person name="Andersen M.R."/>
            <person name="Archer D.B."/>
            <person name="Baker S.E."/>
            <person name="Benoit I."/>
            <person name="Brakhage A.A."/>
            <person name="Braus G.H."/>
            <person name="Fischer R."/>
            <person name="Frisvad J.C."/>
            <person name="Goldman G.H."/>
            <person name="Houbraken J."/>
            <person name="Oakley B."/>
            <person name="Pocsi I."/>
            <person name="Scazzocchio C."/>
            <person name="Seiboth B."/>
            <person name="vanKuyk P.A."/>
            <person name="Wortman J."/>
            <person name="Dyer P.S."/>
            <person name="Grigoriev I.V."/>
        </authorList>
    </citation>
    <scope>NUCLEOTIDE SEQUENCE [LARGE SCALE GENOMIC DNA]</scope>
    <source>
        <strain evidence="3">CBS 134.48</strain>
    </source>
</reference>
<name>A0A1L9N4H0_ASPTC</name>
<accession>A0A1L9N4H0</accession>
<keyword evidence="3" id="KW-1185">Reference proteome</keyword>
<proteinExistence type="predicted"/>
<sequence length="81" mass="9336">MYSWNVGAKKKRKDYLGGLRSNLAHIARYATRRTRRGWGKETKAQSNGQRQRSIAYERRGNTDNGMLQDRGRGGMYRGEGE</sequence>
<organism evidence="2 3">
    <name type="scientific">Aspergillus tubingensis (strain CBS 134.48)</name>
    <dbReference type="NCBI Taxonomy" id="767770"/>
    <lineage>
        <taxon>Eukaryota</taxon>
        <taxon>Fungi</taxon>
        <taxon>Dikarya</taxon>
        <taxon>Ascomycota</taxon>
        <taxon>Pezizomycotina</taxon>
        <taxon>Eurotiomycetes</taxon>
        <taxon>Eurotiomycetidae</taxon>
        <taxon>Eurotiales</taxon>
        <taxon>Aspergillaceae</taxon>
        <taxon>Aspergillus</taxon>
        <taxon>Aspergillus subgen. Circumdati</taxon>
    </lineage>
</organism>
<evidence type="ECO:0000313" key="2">
    <source>
        <dbReference type="EMBL" id="OJI84154.1"/>
    </source>
</evidence>
<dbReference type="EMBL" id="KV878203">
    <property type="protein sequence ID" value="OJI84154.1"/>
    <property type="molecule type" value="Genomic_DNA"/>
</dbReference>
<gene>
    <name evidence="2" type="ORF">ASPTUDRAFT_642701</name>
</gene>
<dbReference type="VEuPathDB" id="FungiDB:ASPTUDRAFT_642701"/>
<dbReference type="AlphaFoldDB" id="A0A1L9N4H0"/>